<evidence type="ECO:0000256" key="4">
    <source>
        <dbReference type="ARBA" id="ARBA00022741"/>
    </source>
</evidence>
<dbReference type="PROSITE" id="PS00995">
    <property type="entry name" value="TCP1_3"/>
    <property type="match status" value="1"/>
</dbReference>
<sequence>MLKNPTEIEKNKRIDCIVSKGVNTIKENIKKVTEISRIIRSSFGPMGMDKIIEETKDNVTITNDGATILKKMMFEAGIYSMIVEIAESQDDEIGDGTTGIVLLVGALLEQAEKLIEKGIHPTRITEGFEHASSFCLFYLESISKSIDKKYNVYSCLIYTAMTAMNSKVINRSKKRLAEICIKAVLAISDINRKDINFELIKIDGKIGGNLENTTLVNGVVIDKDFSHSQMPKDIKDVRVSILTCPLEPPRPKTNHKLNIENIHDFKQLESIEQKYFKEMISQLKCSGTNLVFCQWGFDDEGNHLLLRNKLAAVRWVSGTEIELLAVSTGAQIIPRFNEINSSAIGFAARVRENCFGTTHDRILIVENCAKSKAVTIFVRGSSEFILNEAKRAIRDALCAIKNLIRDNRVLFGGGSAEMACSLKISDEAEKCSGLKHYVLQGFSESLKLIPTILAENAGYFPIESLSQLQIRQKKERNPFLGIDCFGNGISNMENQKVFETLLSKQQQIQMATQIANSILRIDDVININPIEIN</sequence>
<geneLocation type="nucleomorph" evidence="10"/>
<evidence type="ECO:0000256" key="8">
    <source>
        <dbReference type="ARBA" id="ARBA00033325"/>
    </source>
</evidence>
<keyword evidence="5 9" id="KW-0067">ATP-binding</keyword>
<dbReference type="GO" id="GO:0016887">
    <property type="term" value="F:ATP hydrolysis activity"/>
    <property type="evidence" value="ECO:0007669"/>
    <property type="project" value="InterPro"/>
</dbReference>
<dbReference type="GO" id="GO:0051082">
    <property type="term" value="F:unfolded protein binding"/>
    <property type="evidence" value="ECO:0007669"/>
    <property type="project" value="InterPro"/>
</dbReference>
<dbReference type="FunFam" id="3.50.7.10:FF:000003">
    <property type="entry name" value="T-complex protein 1 subunit epsilon"/>
    <property type="match status" value="1"/>
</dbReference>
<reference evidence="10 11" key="1">
    <citation type="journal article" date="2012" name="Genome Biol. Evol.">
        <title>Nucleomorph genome sequence of the cryptophyte alga Chroomonas mesostigmatica CCMP1168 reveals lineage-specific gene loss and genome complexity.</title>
        <authorList>
            <person name="Moore C.E."/>
            <person name="Curtis B."/>
            <person name="Mills T."/>
            <person name="Tanifuji G."/>
            <person name="Archibald J.M."/>
        </authorList>
    </citation>
    <scope>NUCLEOTIDE SEQUENCE [LARGE SCALE GENOMIC DNA]</scope>
    <source>
        <strain evidence="10 11">CCMP1168</strain>
    </source>
</reference>
<evidence type="ECO:0000256" key="2">
    <source>
        <dbReference type="ARBA" id="ARBA00008020"/>
    </source>
</evidence>
<gene>
    <name evidence="10" type="primary">tcpE</name>
    <name evidence="10" type="ORF">CMESO_283</name>
</gene>
<name>J7G836_9CRYP</name>
<dbReference type="SUPFAM" id="SSF52029">
    <property type="entry name" value="GroEL apical domain-like"/>
    <property type="match status" value="1"/>
</dbReference>
<dbReference type="InterPro" id="IPR053374">
    <property type="entry name" value="TCP-1_chaperonin"/>
</dbReference>
<keyword evidence="6 9" id="KW-0143">Chaperone</keyword>
<evidence type="ECO:0000256" key="3">
    <source>
        <dbReference type="ARBA" id="ARBA00022490"/>
    </source>
</evidence>
<dbReference type="Gene3D" id="3.50.7.10">
    <property type="entry name" value="GroEL"/>
    <property type="match status" value="1"/>
</dbReference>
<dbReference type="Gene3D" id="3.30.260.10">
    <property type="entry name" value="TCP-1-like chaperonin intermediate domain"/>
    <property type="match status" value="1"/>
</dbReference>
<dbReference type="PANTHER" id="PTHR11353">
    <property type="entry name" value="CHAPERONIN"/>
    <property type="match status" value="1"/>
</dbReference>
<evidence type="ECO:0000256" key="1">
    <source>
        <dbReference type="ARBA" id="ARBA00004496"/>
    </source>
</evidence>
<dbReference type="NCBIfam" id="TIGR02343">
    <property type="entry name" value="chap_CCT_epsi"/>
    <property type="match status" value="1"/>
</dbReference>
<dbReference type="InterPro" id="IPR027410">
    <property type="entry name" value="TCP-1-like_intermed_sf"/>
</dbReference>
<dbReference type="AlphaFoldDB" id="J7G836"/>
<dbReference type="GO" id="GO:0005524">
    <property type="term" value="F:ATP binding"/>
    <property type="evidence" value="ECO:0007669"/>
    <property type="project" value="UniProtKB-KW"/>
</dbReference>
<dbReference type="Pfam" id="PF00118">
    <property type="entry name" value="Cpn60_TCP1"/>
    <property type="match status" value="1"/>
</dbReference>
<dbReference type="SUPFAM" id="SSF48592">
    <property type="entry name" value="GroEL equatorial domain-like"/>
    <property type="match status" value="1"/>
</dbReference>
<dbReference type="InterPro" id="IPR054827">
    <property type="entry name" value="thermosome_alpha"/>
</dbReference>
<dbReference type="PROSITE" id="PS00750">
    <property type="entry name" value="TCP1_1"/>
    <property type="match status" value="1"/>
</dbReference>
<dbReference type="GO" id="GO:0005832">
    <property type="term" value="C:chaperonin-containing T-complex"/>
    <property type="evidence" value="ECO:0007669"/>
    <property type="project" value="UniProtKB-ARBA"/>
</dbReference>
<dbReference type="InterPro" id="IPR017998">
    <property type="entry name" value="Chaperone_TCP-1"/>
</dbReference>
<comment type="similarity">
    <text evidence="2 9">Belongs to the TCP-1 chaperonin family.</text>
</comment>
<dbReference type="EMBL" id="CP003681">
    <property type="protein sequence ID" value="AFP65453.1"/>
    <property type="molecule type" value="Genomic_DNA"/>
</dbReference>
<accession>J7G836</accession>
<dbReference type="SUPFAM" id="SSF54849">
    <property type="entry name" value="GroEL-intermediate domain like"/>
    <property type="match status" value="1"/>
</dbReference>
<dbReference type="GO" id="GO:0140662">
    <property type="term" value="F:ATP-dependent protein folding chaperone"/>
    <property type="evidence" value="ECO:0007669"/>
    <property type="project" value="InterPro"/>
</dbReference>
<keyword evidence="4 9" id="KW-0547">Nucleotide-binding</keyword>
<keyword evidence="10" id="KW-0542">Nucleomorph</keyword>
<dbReference type="NCBIfam" id="NF041082">
    <property type="entry name" value="thermosome_alpha"/>
    <property type="match status" value="1"/>
</dbReference>
<dbReference type="Gene3D" id="1.10.560.10">
    <property type="entry name" value="GroEL-like equatorial domain"/>
    <property type="match status" value="1"/>
</dbReference>
<dbReference type="Proteomes" id="UP000243348">
    <property type="component" value="Nucleomorph 2"/>
</dbReference>
<evidence type="ECO:0000313" key="11">
    <source>
        <dbReference type="Proteomes" id="UP000243348"/>
    </source>
</evidence>
<evidence type="ECO:0000256" key="7">
    <source>
        <dbReference type="ARBA" id="ARBA00024086"/>
    </source>
</evidence>
<dbReference type="InterPro" id="IPR002194">
    <property type="entry name" value="Chaperonin_TCP-1_CS"/>
</dbReference>
<organism evidence="10 11">
    <name type="scientific">Chroomonas mesostigmatica CCMP1168</name>
    <dbReference type="NCBI Taxonomy" id="1195612"/>
    <lineage>
        <taxon>Eukaryota</taxon>
        <taxon>Cryptophyceae</taxon>
        <taxon>Pyrenomonadales</taxon>
        <taxon>Chroomonadaceae</taxon>
        <taxon>Chroomonas</taxon>
    </lineage>
</organism>
<dbReference type="InterPro" id="IPR027409">
    <property type="entry name" value="GroEL-like_apical_dom_sf"/>
</dbReference>
<evidence type="ECO:0000256" key="9">
    <source>
        <dbReference type="RuleBase" id="RU004187"/>
    </source>
</evidence>
<evidence type="ECO:0000256" key="6">
    <source>
        <dbReference type="ARBA" id="ARBA00023186"/>
    </source>
</evidence>
<evidence type="ECO:0000256" key="5">
    <source>
        <dbReference type="ARBA" id="ARBA00022840"/>
    </source>
</evidence>
<dbReference type="NCBIfam" id="NF041083">
    <property type="entry name" value="thermosome_beta"/>
    <property type="match status" value="1"/>
</dbReference>
<keyword evidence="3" id="KW-0963">Cytoplasm</keyword>
<dbReference type="InterPro" id="IPR012718">
    <property type="entry name" value="Chap_CCT_epsi"/>
</dbReference>
<protein>
    <recommendedName>
        <fullName evidence="7">T-complex protein 1 subunit epsilon</fullName>
    </recommendedName>
    <alternativeName>
        <fullName evidence="8">CCT-epsilon</fullName>
    </alternativeName>
</protein>
<comment type="subcellular location">
    <subcellularLocation>
        <location evidence="1">Cytoplasm</location>
    </subcellularLocation>
</comment>
<evidence type="ECO:0000313" key="10">
    <source>
        <dbReference type="EMBL" id="AFP65453.1"/>
    </source>
</evidence>
<dbReference type="InterPro" id="IPR027413">
    <property type="entry name" value="GROEL-like_equatorial_sf"/>
</dbReference>
<dbReference type="PRINTS" id="PR00304">
    <property type="entry name" value="TCOMPLEXTCP1"/>
</dbReference>
<proteinExistence type="inferred from homology"/>
<dbReference type="InterPro" id="IPR002423">
    <property type="entry name" value="Cpn60/GroEL/TCP-1"/>
</dbReference>